<dbReference type="Proteomes" id="UP000559027">
    <property type="component" value="Unassembled WGS sequence"/>
</dbReference>
<dbReference type="InterPro" id="IPR036703">
    <property type="entry name" value="MOB_kinase_act_sf"/>
</dbReference>
<accession>A0A8H5G9A1</accession>
<evidence type="ECO:0000313" key="4">
    <source>
        <dbReference type="Proteomes" id="UP000559027"/>
    </source>
</evidence>
<dbReference type="SUPFAM" id="SSF101152">
    <property type="entry name" value="Mob1/phocein"/>
    <property type="match status" value="1"/>
</dbReference>
<evidence type="ECO:0000313" key="3">
    <source>
        <dbReference type="EMBL" id="KAF5360704.1"/>
    </source>
</evidence>
<feature type="binding site" evidence="1">
    <location>
        <position position="209"/>
    </location>
    <ligand>
        <name>Zn(2+)</name>
        <dbReference type="ChEBI" id="CHEBI:29105"/>
    </ligand>
</feature>
<feature type="binding site" evidence="1">
    <location>
        <position position="214"/>
    </location>
    <ligand>
        <name>Zn(2+)</name>
        <dbReference type="ChEBI" id="CHEBI:29105"/>
    </ligand>
</feature>
<reference evidence="3 4" key="1">
    <citation type="journal article" date="2020" name="ISME J.">
        <title>Uncovering the hidden diversity of litter-decomposition mechanisms in mushroom-forming fungi.</title>
        <authorList>
            <person name="Floudas D."/>
            <person name="Bentzer J."/>
            <person name="Ahren D."/>
            <person name="Johansson T."/>
            <person name="Persson P."/>
            <person name="Tunlid A."/>
        </authorList>
    </citation>
    <scope>NUCLEOTIDE SEQUENCE [LARGE SCALE GENOMIC DNA]</scope>
    <source>
        <strain evidence="3 4">CBS 146.42</strain>
    </source>
</reference>
<keyword evidence="1" id="KW-0479">Metal-binding</keyword>
<dbReference type="InterPro" id="IPR005301">
    <property type="entry name" value="MOB_kinase_act_fam"/>
</dbReference>
<proteinExistence type="predicted"/>
<keyword evidence="1" id="KW-0862">Zinc</keyword>
<feature type="compositionally biased region" description="Polar residues" evidence="2">
    <location>
        <begin position="15"/>
        <end position="44"/>
    </location>
</feature>
<dbReference type="Pfam" id="PF03637">
    <property type="entry name" value="Mob1_phocein"/>
    <property type="match status" value="1"/>
</dbReference>
<feature type="binding site" evidence="1">
    <location>
        <position position="106"/>
    </location>
    <ligand>
        <name>Zn(2+)</name>
        <dbReference type="ChEBI" id="CHEBI:29105"/>
    </ligand>
</feature>
<evidence type="ECO:0000256" key="2">
    <source>
        <dbReference type="SAM" id="MobiDB-lite"/>
    </source>
</evidence>
<dbReference type="OrthoDB" id="8170117at2759"/>
<evidence type="ECO:0008006" key="5">
    <source>
        <dbReference type="Google" id="ProtNLM"/>
    </source>
</evidence>
<comment type="caution">
    <text evidence="3">The sequence shown here is derived from an EMBL/GenBank/DDBJ whole genome shotgun (WGS) entry which is preliminary data.</text>
</comment>
<dbReference type="PANTHER" id="PTHR22599">
    <property type="entry name" value="MPS ONE BINDER KINASE ACTIVATOR-LIKE MOB"/>
    <property type="match status" value="1"/>
</dbReference>
<feature type="region of interest" description="Disordered" evidence="2">
    <location>
        <begin position="1"/>
        <end position="44"/>
    </location>
</feature>
<protein>
    <recommendedName>
        <fullName evidence="5">Maintenance of ploidy protein mob2</fullName>
    </recommendedName>
</protein>
<dbReference type="Gene3D" id="1.20.140.30">
    <property type="entry name" value="MOB kinase activator"/>
    <property type="match status" value="1"/>
</dbReference>
<dbReference type="AlphaFoldDB" id="A0A8H5G9A1"/>
<organism evidence="3 4">
    <name type="scientific">Leucocoprinus leucothites</name>
    <dbReference type="NCBI Taxonomy" id="201217"/>
    <lineage>
        <taxon>Eukaryota</taxon>
        <taxon>Fungi</taxon>
        <taxon>Dikarya</taxon>
        <taxon>Basidiomycota</taxon>
        <taxon>Agaricomycotina</taxon>
        <taxon>Agaricomycetes</taxon>
        <taxon>Agaricomycetidae</taxon>
        <taxon>Agaricales</taxon>
        <taxon>Agaricineae</taxon>
        <taxon>Agaricaceae</taxon>
        <taxon>Leucocoprinus</taxon>
    </lineage>
</organism>
<evidence type="ECO:0000256" key="1">
    <source>
        <dbReference type="PIRSR" id="PIRSR605301-1"/>
    </source>
</evidence>
<gene>
    <name evidence="3" type="ORF">D9756_004662</name>
</gene>
<name>A0A8H5G9A1_9AGAR</name>
<keyword evidence="4" id="KW-1185">Reference proteome</keyword>
<feature type="binding site" evidence="1">
    <location>
        <position position="111"/>
    </location>
    <ligand>
        <name>Zn(2+)</name>
        <dbReference type="ChEBI" id="CHEBI:29105"/>
    </ligand>
</feature>
<dbReference type="SMART" id="SM01388">
    <property type="entry name" value="Mob1_phocein"/>
    <property type="match status" value="1"/>
</dbReference>
<dbReference type="EMBL" id="JAACJO010000003">
    <property type="protein sequence ID" value="KAF5360704.1"/>
    <property type="molecule type" value="Genomic_DNA"/>
</dbReference>
<sequence>MSFFGRNRAPRGTRRSPTPGSGANYGRQGTLSQPPSPGAGSTTLGNEDGRPLYLCSPFANSALVKGNFKTIVMLPKYVDVMEWVAVNIYDFFVNLNEFYGVLAESCTQTTCPAMSAGHNLNYLWQQTSGKFVQMTAPQYIDTVMSSIQIMLDDETIFPTNTNPYTFHAYTRSSQLVLTSSPYHPDHEFQRTFPGVSRHIYRQLLRIFAHIYHAHFHQILHLRAEPHFNSLFAHFLAFGREFDLLEVKEILGDPSAGPQGVMPGVGLLFEKWREMGTLEK</sequence>